<evidence type="ECO:0000256" key="1">
    <source>
        <dbReference type="ARBA" id="ARBA00022729"/>
    </source>
</evidence>
<dbReference type="Proteomes" id="UP000682733">
    <property type="component" value="Unassembled WGS sequence"/>
</dbReference>
<evidence type="ECO:0000313" key="6">
    <source>
        <dbReference type="EMBL" id="CAF4082374.1"/>
    </source>
</evidence>
<evidence type="ECO:0000313" key="8">
    <source>
        <dbReference type="Proteomes" id="UP000663829"/>
    </source>
</evidence>
<dbReference type="Pfam" id="PF00497">
    <property type="entry name" value="SBP_bac_3"/>
    <property type="match status" value="1"/>
</dbReference>
<dbReference type="EMBL" id="CAJOBC010086201">
    <property type="protein sequence ID" value="CAF4341178.1"/>
    <property type="molecule type" value="Genomic_DNA"/>
</dbReference>
<evidence type="ECO:0000256" key="2">
    <source>
        <dbReference type="SAM" id="SignalP"/>
    </source>
</evidence>
<dbReference type="SUPFAM" id="SSF53850">
    <property type="entry name" value="Periplasmic binding protein-like II"/>
    <property type="match status" value="1"/>
</dbReference>
<feature type="signal peptide" evidence="2">
    <location>
        <begin position="1"/>
        <end position="19"/>
    </location>
</feature>
<dbReference type="AlphaFoldDB" id="A0A815RAR1"/>
<protein>
    <recommendedName>
        <fullName evidence="3">Solute-binding protein family 3/N-terminal domain-containing protein</fullName>
    </recommendedName>
</protein>
<accession>A0A815RAR1</accession>
<keyword evidence="8" id="KW-1185">Reference proteome</keyword>
<evidence type="ECO:0000313" key="5">
    <source>
        <dbReference type="EMBL" id="CAF1474488.1"/>
    </source>
</evidence>
<dbReference type="EMBL" id="CAJOBA010039732">
    <property type="protein sequence ID" value="CAF4082374.1"/>
    <property type="molecule type" value="Genomic_DNA"/>
</dbReference>
<dbReference type="Proteomes" id="UP000681722">
    <property type="component" value="Unassembled WGS sequence"/>
</dbReference>
<dbReference type="SMART" id="SM00062">
    <property type="entry name" value="PBPb"/>
    <property type="match status" value="1"/>
</dbReference>
<dbReference type="PANTHER" id="PTHR35936">
    <property type="entry name" value="MEMBRANE-BOUND LYTIC MUREIN TRANSGLYCOSYLASE F"/>
    <property type="match status" value="1"/>
</dbReference>
<dbReference type="Proteomes" id="UP000663829">
    <property type="component" value="Unassembled WGS sequence"/>
</dbReference>
<evidence type="ECO:0000313" key="4">
    <source>
        <dbReference type="EMBL" id="CAF1277349.1"/>
    </source>
</evidence>
<dbReference type="EMBL" id="CAJNOK010018173">
    <property type="protein sequence ID" value="CAF1277349.1"/>
    <property type="molecule type" value="Genomic_DNA"/>
</dbReference>
<feature type="chain" id="PRO_5035607400" description="Solute-binding protein family 3/N-terminal domain-containing protein" evidence="2">
    <location>
        <begin position="20"/>
        <end position="284"/>
    </location>
</feature>
<evidence type="ECO:0000313" key="7">
    <source>
        <dbReference type="EMBL" id="CAF4341178.1"/>
    </source>
</evidence>
<reference evidence="5" key="1">
    <citation type="submission" date="2021-02" db="EMBL/GenBank/DDBJ databases">
        <authorList>
            <person name="Nowell W R."/>
        </authorList>
    </citation>
    <scope>NUCLEOTIDE SEQUENCE</scope>
</reference>
<name>A0A815RAR1_9BILA</name>
<gene>
    <name evidence="5" type="ORF">GPM918_LOCUS35587</name>
    <name evidence="4" type="ORF">OVA965_LOCUS27476</name>
    <name evidence="7" type="ORF">SRO942_LOCUS36306</name>
    <name evidence="6" type="ORF">TMI583_LOCUS28217</name>
</gene>
<feature type="domain" description="Solute-binding protein family 3/N-terminal" evidence="3">
    <location>
        <begin position="39"/>
        <end position="263"/>
    </location>
</feature>
<dbReference type="InterPro" id="IPR001638">
    <property type="entry name" value="Solute-binding_3/MltF_N"/>
</dbReference>
<dbReference type="Proteomes" id="UP000677228">
    <property type="component" value="Unassembled WGS sequence"/>
</dbReference>
<organism evidence="5 8">
    <name type="scientific">Didymodactylos carnosus</name>
    <dbReference type="NCBI Taxonomy" id="1234261"/>
    <lineage>
        <taxon>Eukaryota</taxon>
        <taxon>Metazoa</taxon>
        <taxon>Spiralia</taxon>
        <taxon>Gnathifera</taxon>
        <taxon>Rotifera</taxon>
        <taxon>Eurotatoria</taxon>
        <taxon>Bdelloidea</taxon>
        <taxon>Philodinida</taxon>
        <taxon>Philodinidae</taxon>
        <taxon>Didymodactylos</taxon>
    </lineage>
</organism>
<evidence type="ECO:0000259" key="3">
    <source>
        <dbReference type="SMART" id="SM00062"/>
    </source>
</evidence>
<comment type="caution">
    <text evidence="5">The sequence shown here is derived from an EMBL/GenBank/DDBJ whole genome shotgun (WGS) entry which is preliminary data.</text>
</comment>
<proteinExistence type="predicted"/>
<sequence length="284" mass="31794">MLVSLFLVLFILPIIGSQCTNYCSSIRSKVPLSLRKSGTLTVYQLDGNQPISFSNNNTGFGVDLMNKIGQTLNLKVKFVTIPFSVLISTQQKQVYSTSISFIFNTRERAKRISFVGGLKSGFAFFVRLTSNITISKLTDLCGLTVVIVNGSAIQVLIKHLYETCPVQKPIKIIAMNGYDEIFMAVSVNKVADIGITNELRGTYSVKNFFSKSLKVLPFRYEILESGLTCSRGSPLCCVLTQAMNRLIYDGIYDKLIRKWDLHQNKLCISLLNRRDFCPCDYPCA</sequence>
<dbReference type="Gene3D" id="3.40.190.10">
    <property type="entry name" value="Periplasmic binding protein-like II"/>
    <property type="match status" value="2"/>
</dbReference>
<keyword evidence="1 2" id="KW-0732">Signal</keyword>
<dbReference type="OrthoDB" id="10057091at2759"/>
<dbReference type="EMBL" id="CAJNOQ010020728">
    <property type="protein sequence ID" value="CAF1474488.1"/>
    <property type="molecule type" value="Genomic_DNA"/>
</dbReference>
<dbReference type="PANTHER" id="PTHR35936:SF17">
    <property type="entry name" value="ARGININE-BINDING EXTRACELLULAR PROTEIN ARTP"/>
    <property type="match status" value="1"/>
</dbReference>